<dbReference type="PIRSF" id="PIRSF006324">
    <property type="entry name" value="LeuE"/>
    <property type="match status" value="1"/>
</dbReference>
<evidence type="ECO:0000256" key="4">
    <source>
        <dbReference type="ARBA" id="ARBA00022989"/>
    </source>
</evidence>
<dbReference type="GO" id="GO:0005886">
    <property type="term" value="C:plasma membrane"/>
    <property type="evidence" value="ECO:0007669"/>
    <property type="project" value="UniProtKB-SubCell"/>
</dbReference>
<evidence type="ECO:0000256" key="1">
    <source>
        <dbReference type="ARBA" id="ARBA00004651"/>
    </source>
</evidence>
<evidence type="ECO:0000313" key="8">
    <source>
        <dbReference type="Proteomes" id="UP000470470"/>
    </source>
</evidence>
<proteinExistence type="predicted"/>
<comment type="subcellular location">
    <subcellularLocation>
        <location evidence="1">Cell membrane</location>
        <topology evidence="1">Multi-pass membrane protein</topology>
    </subcellularLocation>
</comment>
<evidence type="ECO:0000256" key="6">
    <source>
        <dbReference type="SAM" id="Phobius"/>
    </source>
</evidence>
<comment type="caution">
    <text evidence="7">The sequence shown here is derived from an EMBL/GenBank/DDBJ whole genome shotgun (WGS) entry which is preliminary data.</text>
</comment>
<feature type="transmembrane region" description="Helical" evidence="6">
    <location>
        <begin position="71"/>
        <end position="93"/>
    </location>
</feature>
<gene>
    <name evidence="7" type="ORF">G1H19_16880</name>
</gene>
<feature type="transmembrane region" description="Helical" evidence="6">
    <location>
        <begin position="41"/>
        <end position="65"/>
    </location>
</feature>
<accession>A0A7K3WGX1</accession>
<keyword evidence="5 6" id="KW-0472">Membrane</keyword>
<keyword evidence="2" id="KW-1003">Cell membrane</keyword>
<evidence type="ECO:0000256" key="5">
    <source>
        <dbReference type="ARBA" id="ARBA00023136"/>
    </source>
</evidence>
<dbReference type="RefSeq" id="WP_152730856.1">
    <property type="nucleotide sequence ID" value="NZ_JAABOZ010000004.1"/>
</dbReference>
<evidence type="ECO:0000313" key="7">
    <source>
        <dbReference type="EMBL" id="NEL55657.1"/>
    </source>
</evidence>
<organism evidence="7 8">
    <name type="scientific">Goekera deserti</name>
    <dbReference type="NCBI Taxonomy" id="2497753"/>
    <lineage>
        <taxon>Bacteria</taxon>
        <taxon>Bacillati</taxon>
        <taxon>Actinomycetota</taxon>
        <taxon>Actinomycetes</taxon>
        <taxon>Geodermatophilales</taxon>
        <taxon>Geodermatophilaceae</taxon>
        <taxon>Goekera</taxon>
    </lineage>
</organism>
<keyword evidence="8" id="KW-1185">Reference proteome</keyword>
<feature type="transmembrane region" description="Helical" evidence="6">
    <location>
        <begin position="124"/>
        <end position="145"/>
    </location>
</feature>
<reference evidence="7 8" key="1">
    <citation type="submission" date="2020-02" db="EMBL/GenBank/DDBJ databases">
        <title>The whole genome sequence of CPCC 205119.</title>
        <authorList>
            <person name="Jiang Z."/>
        </authorList>
    </citation>
    <scope>NUCLEOTIDE SEQUENCE [LARGE SCALE GENOMIC DNA]</scope>
    <source>
        <strain evidence="7 8">CPCC 205119</strain>
    </source>
</reference>
<dbReference type="GO" id="GO:0015171">
    <property type="term" value="F:amino acid transmembrane transporter activity"/>
    <property type="evidence" value="ECO:0007669"/>
    <property type="project" value="TreeGrafter"/>
</dbReference>
<dbReference type="PANTHER" id="PTHR30086">
    <property type="entry name" value="ARGININE EXPORTER PROTEIN ARGO"/>
    <property type="match status" value="1"/>
</dbReference>
<keyword evidence="3 6" id="KW-0812">Transmembrane</keyword>
<evidence type="ECO:0000256" key="3">
    <source>
        <dbReference type="ARBA" id="ARBA00022692"/>
    </source>
</evidence>
<dbReference type="Proteomes" id="UP000470470">
    <property type="component" value="Unassembled WGS sequence"/>
</dbReference>
<name>A0A7K3WGX1_9ACTN</name>
<dbReference type="PANTHER" id="PTHR30086:SF20">
    <property type="entry name" value="ARGININE EXPORTER PROTEIN ARGO-RELATED"/>
    <property type="match status" value="1"/>
</dbReference>
<dbReference type="EMBL" id="JAAGWK010000024">
    <property type="protein sequence ID" value="NEL55657.1"/>
    <property type="molecule type" value="Genomic_DNA"/>
</dbReference>
<sequence>MSVLQAVGGFAVVAGLLTLLPGLDTALVLRAAMTQGRRDAFLTALGIGSGALVWGVAAAVGVSALLTASTVAYTVLRVVGAAYMVWLGARLLVGALRRAPAPADTRAAEQAAGRSGWQAWRTGLLTNLLNPKIGAFYIAVLPPFIPDGASPLAMGLLLALVHDVLGLVWFALLILGVGRLRVALQRPRVQRTVDGVTGSVLVGFGLRLGLAGR</sequence>
<feature type="transmembrane region" description="Helical" evidence="6">
    <location>
        <begin position="151"/>
        <end position="178"/>
    </location>
</feature>
<keyword evidence="4 6" id="KW-1133">Transmembrane helix</keyword>
<feature type="transmembrane region" description="Helical" evidence="6">
    <location>
        <begin position="6"/>
        <end position="29"/>
    </location>
</feature>
<protein>
    <submittedName>
        <fullName evidence="7">LysE family translocator</fullName>
    </submittedName>
</protein>
<dbReference type="InterPro" id="IPR001123">
    <property type="entry name" value="LeuE-type"/>
</dbReference>
<dbReference type="AlphaFoldDB" id="A0A7K3WGX1"/>
<dbReference type="Pfam" id="PF01810">
    <property type="entry name" value="LysE"/>
    <property type="match status" value="1"/>
</dbReference>
<evidence type="ECO:0000256" key="2">
    <source>
        <dbReference type="ARBA" id="ARBA00022475"/>
    </source>
</evidence>